<proteinExistence type="predicted"/>
<dbReference type="InterPro" id="IPR036397">
    <property type="entry name" value="RNaseH_sf"/>
</dbReference>
<reference evidence="2" key="2">
    <citation type="submission" date="2014-07" db="EMBL/GenBank/DDBJ databases">
        <authorList>
            <person name="Hull J."/>
        </authorList>
    </citation>
    <scope>NUCLEOTIDE SEQUENCE</scope>
</reference>
<dbReference type="PANTHER" id="PTHR15728">
    <property type="entry name" value="DEADENYLATION COMPLEX CATALYTIC SUBUNIT PAN2"/>
    <property type="match status" value="1"/>
</dbReference>
<accession>A0A0A9WRG7</accession>
<feature type="domain" description="Exonuclease" evidence="1">
    <location>
        <begin position="3"/>
        <end position="100"/>
    </location>
</feature>
<gene>
    <name evidence="2" type="primary">Pan2_2</name>
    <name evidence="2" type="ORF">CM83_30041</name>
</gene>
<organism evidence="2">
    <name type="scientific">Lygus hesperus</name>
    <name type="common">Western plant bug</name>
    <dbReference type="NCBI Taxonomy" id="30085"/>
    <lineage>
        <taxon>Eukaryota</taxon>
        <taxon>Metazoa</taxon>
        <taxon>Ecdysozoa</taxon>
        <taxon>Arthropoda</taxon>
        <taxon>Hexapoda</taxon>
        <taxon>Insecta</taxon>
        <taxon>Pterygota</taxon>
        <taxon>Neoptera</taxon>
        <taxon>Paraneoptera</taxon>
        <taxon>Hemiptera</taxon>
        <taxon>Heteroptera</taxon>
        <taxon>Panheteroptera</taxon>
        <taxon>Cimicomorpha</taxon>
        <taxon>Miridae</taxon>
        <taxon>Mirini</taxon>
        <taxon>Lygus</taxon>
    </lineage>
</organism>
<evidence type="ECO:0000313" key="2">
    <source>
        <dbReference type="EMBL" id="JAG09058.1"/>
    </source>
</evidence>
<name>A0A0A9WRG7_LYGHE</name>
<dbReference type="GO" id="GO:0003676">
    <property type="term" value="F:nucleic acid binding"/>
    <property type="evidence" value="ECO:0007669"/>
    <property type="project" value="InterPro"/>
</dbReference>
<dbReference type="InterPro" id="IPR050785">
    <property type="entry name" value="PAN2-PAN3_catalytic_subunit"/>
</dbReference>
<dbReference type="GO" id="GO:0004535">
    <property type="term" value="F:poly(A)-specific ribonuclease activity"/>
    <property type="evidence" value="ECO:0007669"/>
    <property type="project" value="TreeGrafter"/>
</dbReference>
<protein>
    <submittedName>
        <fullName evidence="2">PAB-dependent poly(A)-specific ribonuclease subunit 2</fullName>
    </submittedName>
</protein>
<dbReference type="PANTHER" id="PTHR15728:SF0">
    <property type="entry name" value="PAN2-PAN3 DEADENYLATION COMPLEX CATALYTIC SUBUNIT PAN2"/>
    <property type="match status" value="1"/>
</dbReference>
<dbReference type="AlphaFoldDB" id="A0A0A9WRG7"/>
<sequence length="100" mass="11073">MALARVSCILSSEDGDERTILDDYVHTPEHVEDYVTQYSGIHPGDLDPTTSTRNLTTLKATYLKLRALVDAGVIFVGHGLSQDFRVCNIAVPRKQIIDTL</sequence>
<evidence type="ECO:0000259" key="1">
    <source>
        <dbReference type="Pfam" id="PF00929"/>
    </source>
</evidence>
<dbReference type="GO" id="GO:0000932">
    <property type="term" value="C:P-body"/>
    <property type="evidence" value="ECO:0007669"/>
    <property type="project" value="TreeGrafter"/>
</dbReference>
<dbReference type="Gene3D" id="3.30.420.10">
    <property type="entry name" value="Ribonuclease H-like superfamily/Ribonuclease H"/>
    <property type="match status" value="1"/>
</dbReference>
<dbReference type="Pfam" id="PF00929">
    <property type="entry name" value="RNase_T"/>
    <property type="match status" value="1"/>
</dbReference>
<dbReference type="InterPro" id="IPR013520">
    <property type="entry name" value="Ribonucl_H"/>
</dbReference>
<dbReference type="SUPFAM" id="SSF53098">
    <property type="entry name" value="Ribonuclease H-like"/>
    <property type="match status" value="1"/>
</dbReference>
<dbReference type="EMBL" id="GBHO01034546">
    <property type="protein sequence ID" value="JAG09058.1"/>
    <property type="molecule type" value="Transcribed_RNA"/>
</dbReference>
<dbReference type="GO" id="GO:0031251">
    <property type="term" value="C:PAN complex"/>
    <property type="evidence" value="ECO:0007669"/>
    <property type="project" value="TreeGrafter"/>
</dbReference>
<dbReference type="InterPro" id="IPR012337">
    <property type="entry name" value="RNaseH-like_sf"/>
</dbReference>
<dbReference type="GO" id="GO:0000289">
    <property type="term" value="P:nuclear-transcribed mRNA poly(A) tail shortening"/>
    <property type="evidence" value="ECO:0007669"/>
    <property type="project" value="TreeGrafter"/>
</dbReference>
<reference evidence="2" key="1">
    <citation type="journal article" date="2014" name="PLoS ONE">
        <title>Transcriptome-Based Identification of ABC Transporters in the Western Tarnished Plant Bug Lygus hesperus.</title>
        <authorList>
            <person name="Hull J.J."/>
            <person name="Chaney K."/>
            <person name="Geib S.M."/>
            <person name="Fabrick J.A."/>
            <person name="Brent C.S."/>
            <person name="Walsh D."/>
            <person name="Lavine L.C."/>
        </authorList>
    </citation>
    <scope>NUCLEOTIDE SEQUENCE</scope>
</reference>